<evidence type="ECO:0000313" key="1">
    <source>
        <dbReference type="EMBL" id="GIY64935.1"/>
    </source>
</evidence>
<protein>
    <submittedName>
        <fullName evidence="1">Uncharacterized protein</fullName>
    </submittedName>
</protein>
<evidence type="ECO:0000313" key="2">
    <source>
        <dbReference type="Proteomes" id="UP001054837"/>
    </source>
</evidence>
<gene>
    <name evidence="1" type="ORF">CDAR_483231</name>
</gene>
<dbReference type="Proteomes" id="UP001054837">
    <property type="component" value="Unassembled WGS sequence"/>
</dbReference>
<dbReference type="EMBL" id="BPLQ01012357">
    <property type="protein sequence ID" value="GIY64935.1"/>
    <property type="molecule type" value="Genomic_DNA"/>
</dbReference>
<comment type="caution">
    <text evidence="1">The sequence shown here is derived from an EMBL/GenBank/DDBJ whole genome shotgun (WGS) entry which is preliminary data.</text>
</comment>
<reference evidence="1 2" key="1">
    <citation type="submission" date="2021-06" db="EMBL/GenBank/DDBJ databases">
        <title>Caerostris darwini draft genome.</title>
        <authorList>
            <person name="Kono N."/>
            <person name="Arakawa K."/>
        </authorList>
    </citation>
    <scope>NUCLEOTIDE SEQUENCE [LARGE SCALE GENOMIC DNA]</scope>
</reference>
<organism evidence="1 2">
    <name type="scientific">Caerostris darwini</name>
    <dbReference type="NCBI Taxonomy" id="1538125"/>
    <lineage>
        <taxon>Eukaryota</taxon>
        <taxon>Metazoa</taxon>
        <taxon>Ecdysozoa</taxon>
        <taxon>Arthropoda</taxon>
        <taxon>Chelicerata</taxon>
        <taxon>Arachnida</taxon>
        <taxon>Araneae</taxon>
        <taxon>Araneomorphae</taxon>
        <taxon>Entelegynae</taxon>
        <taxon>Araneoidea</taxon>
        <taxon>Araneidae</taxon>
        <taxon>Caerostris</taxon>
    </lineage>
</organism>
<accession>A0AAV4V5Y2</accession>
<proteinExistence type="predicted"/>
<sequence length="103" mass="12019">MPRSFLVKKVKHNVDHSNRWSYHDTSRVPDDPSTPPGFTIHYSNDKSECDFHPIYVPSWSITGELNKLISSDDTRFPKEVEKQSNRKWDSYLQKICSSGSRTF</sequence>
<keyword evidence="2" id="KW-1185">Reference proteome</keyword>
<dbReference type="AlphaFoldDB" id="A0AAV4V5Y2"/>
<name>A0AAV4V5Y2_9ARAC</name>